<protein>
    <recommendedName>
        <fullName evidence="9">FAD/NAD(P)-binding domain-containing protein</fullName>
    </recommendedName>
</protein>
<sequence>MADLLLPKTMHAGDRDASRRLDGPIHSEKHIRVICVGAGASGLLVAYKMQKHFQNFSLAVYEKNEAVSGTWWENKYPGCACDVPSHNYTWSFEPKLDWSAVYPPAKEIFAYFEGFARKYALYQYVKLQHQVVESSWNHQDGGYDVKIKDLSTGAIVEDHCDVLINAGGILNNWKWPAIPGLNKYKGVLLHTANWDESVSLEGKHVGLIGNGSSGIQVLPAIRDQCKKVTTFIREPTWVSPVQGLEQHRFSEEEKREFVENPAALLEYRKNIESGLNGQFGIFLKNNRINRDTHTYMTQQMKEKLGDAYLEEKLIPDWSVGCRRLTPGVDYLESLTKPNVSVVYGEIKSLGERGPIGEDGREHPVDVLICATGFDTSFRPRFPIIAPSGENLQDKWSGTPESYLGIGVAGFPNYFNMLGPNCPIGNGPVLSAIEAQADWMLKVIDRLQSTNAVQIAPKEQAVRDFVEYKEWFMTKTVWSDPCRSWYKARADGPVVALWPGSTLHYIEALKEVRFDDLDIVHAGNRFAWLGNGYSQTELDNSADWAFYIRNRDDDAPLTTGGRRKVLSKSGTVKSRDIVVFSGKRDEAEVQKETARLDICITCFKHTMADSDDQSDERDPQNDGYRGIRSCSTHAEALAAMEDDLDSHRTGENAELKSEVALLLRDFYDKIDKYAKPPAAHRDIVYVRSIKKALDAAIQHREAGEAFSHRLPSSAQMLALRYTHQSGTLEEDVCAVLVDYQVQYGAPVPFLGFGYTAMPVHELLLATPVQPTHVMDEHDHLAAQHATPSEEMKDQLERREEQQSEQNDVASVQSEAPRPTMPVEEDPSLNFGGPDAEFDQMDFNAWNLQRTMKLRQDLQGLREMTAETTTAQRAEIDALKTHREETAYLLSILLRQMQEYRGELRALKAQVAVPTPPHSQHSRKRSVDTSVLKDETRKKARTEAPTRHQTRPLKAYLHRHIVPTIPIMLPTRLQRPLRACSTSNSVALRCYATRFKPASNASPYANLSALKKTAPAPTPTTVPTPAPAPKSATLRSPTAPSNATVQPEKTAHTAPSVRIPGQNSPTAVNPKRAEPPQGQKAAPKTRPPLDPNSKEYKKEYNSLTRRWTAGLIAMPILLVTSYYLFDRIILGHEKKELHRFHSSKNPDESPIKSF</sequence>
<keyword evidence="6" id="KW-0472">Membrane</keyword>
<gene>
    <name evidence="7" type="ORF">BN1708_002947</name>
</gene>
<name>A0A0G4L3W8_VERLO</name>
<accession>A0A0G4L3W8</accession>
<evidence type="ECO:0000256" key="4">
    <source>
        <dbReference type="ARBA" id="ARBA00023002"/>
    </source>
</evidence>
<keyword evidence="2" id="KW-0285">Flavoprotein</keyword>
<feature type="compositionally biased region" description="Pro residues" evidence="5">
    <location>
        <begin position="1014"/>
        <end position="1026"/>
    </location>
</feature>
<dbReference type="Pfam" id="PF00743">
    <property type="entry name" value="FMO-like"/>
    <property type="match status" value="1"/>
</dbReference>
<dbReference type="EMBL" id="CVQH01007779">
    <property type="protein sequence ID" value="CRK16704.1"/>
    <property type="molecule type" value="Genomic_DNA"/>
</dbReference>
<dbReference type="InterPro" id="IPR036188">
    <property type="entry name" value="FAD/NAD-bd_sf"/>
</dbReference>
<dbReference type="GO" id="GO:0004499">
    <property type="term" value="F:N,N-dimethylaniline monooxygenase activity"/>
    <property type="evidence" value="ECO:0007669"/>
    <property type="project" value="InterPro"/>
</dbReference>
<dbReference type="GO" id="GO:0050661">
    <property type="term" value="F:NADP binding"/>
    <property type="evidence" value="ECO:0007669"/>
    <property type="project" value="InterPro"/>
</dbReference>
<proteinExistence type="inferred from homology"/>
<keyword evidence="3" id="KW-0274">FAD</keyword>
<dbReference type="GO" id="GO:0050660">
    <property type="term" value="F:flavin adenine dinucleotide binding"/>
    <property type="evidence" value="ECO:0007669"/>
    <property type="project" value="InterPro"/>
</dbReference>
<dbReference type="InterPro" id="IPR020946">
    <property type="entry name" value="Flavin_mOase-like"/>
</dbReference>
<evidence type="ECO:0000256" key="1">
    <source>
        <dbReference type="ARBA" id="ARBA00010139"/>
    </source>
</evidence>
<dbReference type="PANTHER" id="PTHR42877">
    <property type="entry name" value="L-ORNITHINE N(5)-MONOOXYGENASE-RELATED"/>
    <property type="match status" value="1"/>
</dbReference>
<feature type="region of interest" description="Disordered" evidence="5">
    <location>
        <begin position="1013"/>
        <end position="1093"/>
    </location>
</feature>
<evidence type="ECO:0000256" key="3">
    <source>
        <dbReference type="ARBA" id="ARBA00022827"/>
    </source>
</evidence>
<evidence type="ECO:0000313" key="8">
    <source>
        <dbReference type="Proteomes" id="UP000044602"/>
    </source>
</evidence>
<feature type="region of interest" description="Disordered" evidence="5">
    <location>
        <begin position="785"/>
        <end position="834"/>
    </location>
</feature>
<feature type="compositionally biased region" description="Basic and acidic residues" evidence="5">
    <location>
        <begin position="785"/>
        <end position="800"/>
    </location>
</feature>
<evidence type="ECO:0000313" key="7">
    <source>
        <dbReference type="EMBL" id="CRK16704.1"/>
    </source>
</evidence>
<evidence type="ECO:0000256" key="6">
    <source>
        <dbReference type="SAM" id="Phobius"/>
    </source>
</evidence>
<evidence type="ECO:0008006" key="9">
    <source>
        <dbReference type="Google" id="ProtNLM"/>
    </source>
</evidence>
<keyword evidence="6" id="KW-0812">Transmembrane</keyword>
<dbReference type="STRING" id="100787.A0A0G4L3W8"/>
<dbReference type="Pfam" id="PF13450">
    <property type="entry name" value="NAD_binding_8"/>
    <property type="match status" value="1"/>
</dbReference>
<dbReference type="AlphaFoldDB" id="A0A0G4L3W8"/>
<keyword evidence="8" id="KW-1185">Reference proteome</keyword>
<dbReference type="PANTHER" id="PTHR42877:SF8">
    <property type="entry name" value="MONOOXYGENASE"/>
    <property type="match status" value="1"/>
</dbReference>
<feature type="compositionally biased region" description="Basic and acidic residues" evidence="5">
    <location>
        <begin position="923"/>
        <end position="944"/>
    </location>
</feature>
<dbReference type="InterPro" id="IPR051209">
    <property type="entry name" value="FAD-bind_Monooxygenase_sf"/>
</dbReference>
<feature type="region of interest" description="Disordered" evidence="5">
    <location>
        <begin position="909"/>
        <end position="947"/>
    </location>
</feature>
<keyword evidence="4" id="KW-0560">Oxidoreductase</keyword>
<dbReference type="Proteomes" id="UP000044602">
    <property type="component" value="Unassembled WGS sequence"/>
</dbReference>
<dbReference type="Gene3D" id="3.50.50.60">
    <property type="entry name" value="FAD/NAD(P)-binding domain"/>
    <property type="match status" value="2"/>
</dbReference>
<feature type="transmembrane region" description="Helical" evidence="6">
    <location>
        <begin position="1105"/>
        <end position="1123"/>
    </location>
</feature>
<evidence type="ECO:0000256" key="2">
    <source>
        <dbReference type="ARBA" id="ARBA00022630"/>
    </source>
</evidence>
<comment type="similarity">
    <text evidence="1">Belongs to the FAD-binding monooxygenase family.</text>
</comment>
<keyword evidence="6" id="KW-1133">Transmembrane helix</keyword>
<organism evidence="7 8">
    <name type="scientific">Verticillium longisporum</name>
    <name type="common">Verticillium dahliae var. longisporum</name>
    <dbReference type="NCBI Taxonomy" id="100787"/>
    <lineage>
        <taxon>Eukaryota</taxon>
        <taxon>Fungi</taxon>
        <taxon>Dikarya</taxon>
        <taxon>Ascomycota</taxon>
        <taxon>Pezizomycotina</taxon>
        <taxon>Sordariomycetes</taxon>
        <taxon>Hypocreomycetidae</taxon>
        <taxon>Glomerellales</taxon>
        <taxon>Plectosphaerellaceae</taxon>
        <taxon>Verticillium</taxon>
    </lineage>
</organism>
<reference evidence="7 8" key="1">
    <citation type="submission" date="2015-05" db="EMBL/GenBank/DDBJ databases">
        <authorList>
            <person name="Wang D.B."/>
            <person name="Wang M."/>
        </authorList>
    </citation>
    <scope>NUCLEOTIDE SEQUENCE [LARGE SCALE GENOMIC DNA]</scope>
    <source>
        <strain evidence="7">VL1</strain>
    </source>
</reference>
<dbReference type="SUPFAM" id="SSF51905">
    <property type="entry name" value="FAD/NAD(P)-binding domain"/>
    <property type="match status" value="2"/>
</dbReference>
<evidence type="ECO:0000256" key="5">
    <source>
        <dbReference type="SAM" id="MobiDB-lite"/>
    </source>
</evidence>
<feature type="compositionally biased region" description="Polar residues" evidence="5">
    <location>
        <begin position="1032"/>
        <end position="1045"/>
    </location>
</feature>